<dbReference type="PANTHER" id="PTHR13377">
    <property type="entry name" value="PLACENTAL PROTEIN 6"/>
    <property type="match status" value="1"/>
</dbReference>
<accession>A0AA39TL76</accession>
<keyword evidence="8" id="KW-1185">Reference proteome</keyword>
<feature type="transmembrane region" description="Helical" evidence="6">
    <location>
        <begin position="105"/>
        <end position="123"/>
    </location>
</feature>
<evidence type="ECO:0000256" key="6">
    <source>
        <dbReference type="SAM" id="Phobius"/>
    </source>
</evidence>
<comment type="caution">
    <text evidence="7">The sequence shown here is derived from an EMBL/GenBank/DDBJ whole genome shotgun (WGS) entry which is preliminary data.</text>
</comment>
<feature type="compositionally biased region" description="Basic and acidic residues" evidence="5">
    <location>
        <begin position="449"/>
        <end position="461"/>
    </location>
</feature>
<dbReference type="Gene3D" id="1.20.1540.10">
    <property type="entry name" value="Rhomboid-like"/>
    <property type="match status" value="1"/>
</dbReference>
<feature type="compositionally biased region" description="Low complexity" evidence="5">
    <location>
        <begin position="46"/>
        <end position="60"/>
    </location>
</feature>
<dbReference type="FunFam" id="1.20.1540.10:FF:000004">
    <property type="entry name" value="Transmembrane protein 115"/>
    <property type="match status" value="1"/>
</dbReference>
<dbReference type="InterPro" id="IPR035952">
    <property type="entry name" value="Rhomboid-like_sf"/>
</dbReference>
<feature type="transmembrane region" description="Helical" evidence="6">
    <location>
        <begin position="144"/>
        <end position="165"/>
    </location>
</feature>
<dbReference type="AlphaFoldDB" id="A0AA39TL76"/>
<dbReference type="SMART" id="SM01160">
    <property type="entry name" value="DUF1751"/>
    <property type="match status" value="1"/>
</dbReference>
<dbReference type="SUPFAM" id="SSF144091">
    <property type="entry name" value="Rhomboid-like"/>
    <property type="match status" value="1"/>
</dbReference>
<feature type="region of interest" description="Disordered" evidence="5">
    <location>
        <begin position="1"/>
        <end position="86"/>
    </location>
</feature>
<feature type="transmembrane region" description="Helical" evidence="6">
    <location>
        <begin position="201"/>
        <end position="223"/>
    </location>
</feature>
<evidence type="ECO:0000256" key="3">
    <source>
        <dbReference type="ARBA" id="ARBA00022989"/>
    </source>
</evidence>
<dbReference type="Pfam" id="PF08551">
    <property type="entry name" value="DUF1751"/>
    <property type="match status" value="1"/>
</dbReference>
<evidence type="ECO:0000256" key="2">
    <source>
        <dbReference type="ARBA" id="ARBA00022692"/>
    </source>
</evidence>
<evidence type="ECO:0000256" key="5">
    <source>
        <dbReference type="SAM" id="MobiDB-lite"/>
    </source>
</evidence>
<organism evidence="7 8">
    <name type="scientific">Lasiodiplodia hormozganensis</name>
    <dbReference type="NCBI Taxonomy" id="869390"/>
    <lineage>
        <taxon>Eukaryota</taxon>
        <taxon>Fungi</taxon>
        <taxon>Dikarya</taxon>
        <taxon>Ascomycota</taxon>
        <taxon>Pezizomycotina</taxon>
        <taxon>Dothideomycetes</taxon>
        <taxon>Dothideomycetes incertae sedis</taxon>
        <taxon>Botryosphaeriales</taxon>
        <taxon>Botryosphaeriaceae</taxon>
        <taxon>Lasiodiplodia</taxon>
    </lineage>
</organism>
<feature type="transmembrane region" description="Helical" evidence="6">
    <location>
        <begin position="171"/>
        <end position="189"/>
    </location>
</feature>
<dbReference type="GO" id="GO:0016020">
    <property type="term" value="C:membrane"/>
    <property type="evidence" value="ECO:0007669"/>
    <property type="project" value="UniProtKB-SubCell"/>
</dbReference>
<dbReference type="EMBL" id="JAUJDW010000265">
    <property type="protein sequence ID" value="KAK0609201.1"/>
    <property type="molecule type" value="Genomic_DNA"/>
</dbReference>
<feature type="compositionally biased region" description="Polar residues" evidence="5">
    <location>
        <begin position="75"/>
        <end position="86"/>
    </location>
</feature>
<evidence type="ECO:0000256" key="4">
    <source>
        <dbReference type="ARBA" id="ARBA00023136"/>
    </source>
</evidence>
<feature type="transmembrane region" description="Helical" evidence="6">
    <location>
        <begin position="268"/>
        <end position="287"/>
    </location>
</feature>
<keyword evidence="4 6" id="KW-0472">Membrane</keyword>
<name>A0AA39TL76_9PEZI</name>
<feature type="region of interest" description="Disordered" evidence="5">
    <location>
        <begin position="386"/>
        <end position="461"/>
    </location>
</feature>
<sequence length="461" mass="50252">MDDRREPSVQEGHSPRPCAPRRLTRDQPSLQIAKLPADTTPPPRSAPSARARRGAPAEPAQPTRRCIPAPHLSQAPRNPGTSQKLSKLPVSLSSASAMRINVPPLTRGLLVCLFIFTLLNWILRPGYSDWVQGVGKPLVSAGDGAPYLAIIPSTAIVYPWVFLIATVVEENIFGLLITGLTIFYGGRYLERAWSSAEFAKFVLFVSMIPNILTYLLYVIGYAVSKNEEAMTATISGGIAIQAGFLVSFKQLVPEHTVSIARGAIRMRVKHFPIIFLIANTLSGVLFGTETATFLSWFGFFTAWIYLRFFRMSPSLASTSTGEDAFVRGDASDTFSFAHFFPEPLQTPVGLFADQVYNALVAIRICTPFSHEAIDAGNEQAMARAEGGLPSLMNPGRGARGGRREEAERRRALALKVLDQRLQAAANKPQQPTVPAPPSGPSILGETTYEPERHDEPPKVAA</sequence>
<dbReference type="InterPro" id="IPR013861">
    <property type="entry name" value="TMEM115/Pdh1/Rbl19"/>
</dbReference>
<evidence type="ECO:0000256" key="1">
    <source>
        <dbReference type="ARBA" id="ARBA00004141"/>
    </source>
</evidence>
<evidence type="ECO:0000313" key="8">
    <source>
        <dbReference type="Proteomes" id="UP001175001"/>
    </source>
</evidence>
<gene>
    <name evidence="7" type="primary">YOL107W</name>
    <name evidence="7" type="ORF">DIS24_g12404</name>
</gene>
<dbReference type="Proteomes" id="UP001175001">
    <property type="component" value="Unassembled WGS sequence"/>
</dbReference>
<dbReference type="PANTHER" id="PTHR13377:SF3">
    <property type="entry name" value="TRANSMEMBRANE PROTEIN 115"/>
    <property type="match status" value="1"/>
</dbReference>
<protein>
    <submittedName>
        <fullName evidence="7">Transmembrane protein 115-like protein</fullName>
    </submittedName>
</protein>
<comment type="subcellular location">
    <subcellularLocation>
        <location evidence="1">Membrane</location>
        <topology evidence="1">Multi-pass membrane protein</topology>
    </subcellularLocation>
</comment>
<reference evidence="7" key="1">
    <citation type="submission" date="2023-06" db="EMBL/GenBank/DDBJ databases">
        <title>Multi-omics analyses reveal the molecular pathogenesis toolkit of Lasiodiplodia hormozganensis, a cross-kingdom pathogen.</title>
        <authorList>
            <person name="Felix C."/>
            <person name="Meneses R."/>
            <person name="Goncalves M.F.M."/>
            <person name="Tilleman L."/>
            <person name="Duarte A.S."/>
            <person name="Jorrin-Novo J.V."/>
            <person name="Van De Peer Y."/>
            <person name="Deforce D."/>
            <person name="Van Nieuwerburgh F."/>
            <person name="Esteves A.C."/>
            <person name="Alves A."/>
        </authorList>
    </citation>
    <scope>NUCLEOTIDE SEQUENCE</scope>
    <source>
        <strain evidence="7">CBS 339.90</strain>
    </source>
</reference>
<feature type="compositionally biased region" description="Basic and acidic residues" evidence="5">
    <location>
        <begin position="401"/>
        <end position="410"/>
    </location>
</feature>
<evidence type="ECO:0000313" key="7">
    <source>
        <dbReference type="EMBL" id="KAK0609201.1"/>
    </source>
</evidence>
<dbReference type="GO" id="GO:0005794">
    <property type="term" value="C:Golgi apparatus"/>
    <property type="evidence" value="ECO:0007669"/>
    <property type="project" value="TreeGrafter"/>
</dbReference>
<proteinExistence type="predicted"/>
<keyword evidence="3 6" id="KW-1133">Transmembrane helix</keyword>
<dbReference type="GO" id="GO:0006890">
    <property type="term" value="P:retrograde vesicle-mediated transport, Golgi to endoplasmic reticulum"/>
    <property type="evidence" value="ECO:0007669"/>
    <property type="project" value="InterPro"/>
</dbReference>
<keyword evidence="2 6" id="KW-0812">Transmembrane</keyword>